<keyword evidence="4 9" id="KW-0375">Hydrogen ion transport</keyword>
<comment type="subcellular location">
    <subcellularLocation>
        <location evidence="1">Membrane</location>
        <topology evidence="1">Multi-pass membrane protein</topology>
    </subcellularLocation>
    <subcellularLocation>
        <location evidence="9">Plastid</location>
        <location evidence="9">Chloroplast inner membrane</location>
        <topology evidence="9">Multi-pass membrane protein</topology>
    </subcellularLocation>
</comment>
<name>A0A286QH98_9MONI</name>
<keyword evidence="3 9" id="KW-0812">Transmembrane</keyword>
<dbReference type="RefSeq" id="YP_009424050.1">
    <property type="nucleotide sequence ID" value="NC_035807.1"/>
</dbReference>
<keyword evidence="9" id="KW-1001">Plastid inner membrane</keyword>
<gene>
    <name evidence="9 10" type="primary">cemA</name>
</gene>
<protein>
    <recommendedName>
        <fullName evidence="9">Potassium/proton antiporter CemA</fullName>
    </recommendedName>
    <alternativeName>
        <fullName evidence="9">Chloroplast envelope membrane protein A</fullName>
        <shortName evidence="9">CemA</shortName>
    </alternativeName>
</protein>
<organism evidence="10">
    <name type="scientific">Schizaea elegans</name>
    <dbReference type="NCBI Taxonomy" id="180990"/>
    <lineage>
        <taxon>Eukaryota</taxon>
        <taxon>Viridiplantae</taxon>
        <taxon>Streptophyta</taxon>
        <taxon>Embryophyta</taxon>
        <taxon>Tracheophyta</taxon>
        <taxon>Polypodiopsida</taxon>
        <taxon>Polypodiidae</taxon>
        <taxon>Schizaeales</taxon>
        <taxon>Schizaeaceae</taxon>
        <taxon>Schizaea</taxon>
    </lineage>
</organism>
<keyword evidence="10" id="KW-0150">Chloroplast</keyword>
<keyword evidence="9" id="KW-0633">Potassium transport</keyword>
<keyword evidence="6 9" id="KW-0406">Ion transport</keyword>
<accession>A0A286QH98</accession>
<keyword evidence="5 9" id="KW-1133">Transmembrane helix</keyword>
<dbReference type="Pfam" id="PF03040">
    <property type="entry name" value="CemA"/>
    <property type="match status" value="1"/>
</dbReference>
<evidence type="ECO:0000256" key="3">
    <source>
        <dbReference type="ARBA" id="ARBA00022692"/>
    </source>
</evidence>
<comment type="catalytic activity">
    <reaction evidence="9">
        <text>K(+)(in) + H(+)(out) = K(+)(out) + H(+)(in)</text>
        <dbReference type="Rhea" id="RHEA:29467"/>
        <dbReference type="ChEBI" id="CHEBI:15378"/>
        <dbReference type="ChEBI" id="CHEBI:29103"/>
    </reaction>
</comment>
<dbReference type="InterPro" id="IPR004282">
    <property type="entry name" value="CemA"/>
</dbReference>
<keyword evidence="2 9" id="KW-0813">Transport</keyword>
<dbReference type="GO" id="GO:0015297">
    <property type="term" value="F:antiporter activity"/>
    <property type="evidence" value="ECO:0007669"/>
    <property type="project" value="UniProtKB-KW"/>
</dbReference>
<sequence>MKIDCWRLIRWFCETPHRSSDRAHEVSKKIQLAKKKYLYHARMESAPGKLSEAAPNGGFDLQSIIIYWSLLEHRISIVIPSISNKLTLFHRSQLSLLTSRYRTAGGTNVSPSNKNIDEEEKSNPGIFKPHYLEVEISQSKSRCHGYKNGVDNRINHIQSRIDESTAVDDSGTYTLRRHMCMNSKKYEQMNRKLVWIEAVLNDSVVIGKCAEASPPLLATKNSNDIMAHELKNLLVSASAYELTNLIPRSINRTLSKFGTELTNQSTPLVLHDFRLAKHQASASLKTIGCLIIFSFLIHAILKNEFAEPWIGQLRNTSELQIFLNPFQEEMASNQFRRTEGLLWLDGMIGGSVGLRLQGCDAKTCDQNIQSVILYNKLNTQIVSRVVSDAISLATPILLLAVSRRRLAVLNPWIRELFHSSNDTIKAFSILLITDLCVGFHSPQGWEIITGCFSEHVGFARDRYMISCFVSTFPVILDTVFKYWIFRHLNRASPSIVATYHTTNE</sequence>
<keyword evidence="7 9" id="KW-0472">Membrane</keyword>
<dbReference type="PANTHER" id="PTHR33650:SF2">
    <property type="entry name" value="CHLOROPLAST ENVELOPE MEMBRANE PROTEIN"/>
    <property type="match status" value="1"/>
</dbReference>
<evidence type="ECO:0000256" key="5">
    <source>
        <dbReference type="ARBA" id="ARBA00022989"/>
    </source>
</evidence>
<evidence type="ECO:0000256" key="6">
    <source>
        <dbReference type="ARBA" id="ARBA00023065"/>
    </source>
</evidence>
<evidence type="ECO:0000256" key="8">
    <source>
        <dbReference type="ARBA" id="ARBA00043980"/>
    </source>
</evidence>
<dbReference type="EMBL" id="KX258660">
    <property type="protein sequence ID" value="APT65982.1"/>
    <property type="molecule type" value="Genomic_DNA"/>
</dbReference>
<proteinExistence type="inferred from homology"/>
<comment type="function">
    <text evidence="9">Contributes to K(+)/H(+) antiport activity by supporting proton efflux to control proton extrusion and homeostasis in chloroplasts in a light-dependent manner to modulate photosynthesis. Prevents excessive induction of non-photochemical quenching (NPQ) under continuous-light conditions. Indirectly promotes efficient inorganic carbon uptake into chloroplasts.</text>
</comment>
<dbReference type="HAMAP" id="MF_01308">
    <property type="entry name" value="CemA_PxcA"/>
    <property type="match status" value="1"/>
</dbReference>
<evidence type="ECO:0000256" key="2">
    <source>
        <dbReference type="ARBA" id="ARBA00022448"/>
    </source>
</evidence>
<reference evidence="10" key="1">
    <citation type="journal article" date="2017" name="Am. J. Bot.">
        <title>Plastome sequences of an ancient fern lineage reveal remarkable changes in gene content and architecture.</title>
        <authorList>
            <person name="Labiak P.H."/>
            <person name="Karol K.G."/>
        </authorList>
    </citation>
    <scope>NUCLEOTIDE SEQUENCE</scope>
</reference>
<evidence type="ECO:0000256" key="7">
    <source>
        <dbReference type="ARBA" id="ARBA00023136"/>
    </source>
</evidence>
<evidence type="ECO:0000313" key="10">
    <source>
        <dbReference type="EMBL" id="APT65982.1"/>
    </source>
</evidence>
<keyword evidence="9" id="KW-0050">Antiport</keyword>
<dbReference type="GeneID" id="33944187"/>
<evidence type="ECO:0000256" key="4">
    <source>
        <dbReference type="ARBA" id="ARBA00022781"/>
    </source>
</evidence>
<geneLocation type="chloroplast" evidence="10"/>
<evidence type="ECO:0000256" key="9">
    <source>
        <dbReference type="HAMAP-Rule" id="MF_01308"/>
    </source>
</evidence>
<evidence type="ECO:0000256" key="1">
    <source>
        <dbReference type="ARBA" id="ARBA00004141"/>
    </source>
</evidence>
<dbReference type="GO" id="GO:0006813">
    <property type="term" value="P:potassium ion transport"/>
    <property type="evidence" value="ECO:0007669"/>
    <property type="project" value="UniProtKB-UniRule"/>
</dbReference>
<dbReference type="GO" id="GO:0009706">
    <property type="term" value="C:chloroplast inner membrane"/>
    <property type="evidence" value="ECO:0007669"/>
    <property type="project" value="UniProtKB-SubCell"/>
</dbReference>
<dbReference type="AlphaFoldDB" id="A0A286QH98"/>
<comment type="similarity">
    <text evidence="8 9">Belongs to the CemA family.</text>
</comment>
<dbReference type="PANTHER" id="PTHR33650">
    <property type="entry name" value="CHLOROPLAST ENVELOPE MEMBRANE PROTEIN-RELATED"/>
    <property type="match status" value="1"/>
</dbReference>
<dbReference type="GO" id="GO:0015078">
    <property type="term" value="F:proton transmembrane transporter activity"/>
    <property type="evidence" value="ECO:0007669"/>
    <property type="project" value="UniProtKB-UniRule"/>
</dbReference>
<keyword evidence="9" id="KW-0630">Potassium</keyword>
<keyword evidence="10" id="KW-0934">Plastid</keyword>